<name>A0A0D0KV68_AGRTU</name>
<dbReference type="OrthoDB" id="8449774at2"/>
<dbReference type="Proteomes" id="UP000035017">
    <property type="component" value="Unassembled WGS sequence"/>
</dbReference>
<reference evidence="1 2" key="1">
    <citation type="submission" date="2014-12" db="EMBL/GenBank/DDBJ databases">
        <title>16Stimator: statistical estimation of ribosomal gene copy numbers from draft genome assemblies.</title>
        <authorList>
            <person name="Perisin M.A."/>
            <person name="Vetter M."/>
            <person name="Gilbert J.A."/>
            <person name="Bergelson J."/>
        </authorList>
    </citation>
    <scope>NUCLEOTIDE SEQUENCE [LARGE SCALE GENOMIC DNA]</scope>
    <source>
        <strain evidence="1 2">MEJ076</strain>
    </source>
</reference>
<proteinExistence type="predicted"/>
<evidence type="ECO:0000313" key="1">
    <source>
        <dbReference type="EMBL" id="KIQ02212.1"/>
    </source>
</evidence>
<protein>
    <submittedName>
        <fullName evidence="1">Uncharacterized protein</fullName>
    </submittedName>
</protein>
<gene>
    <name evidence="1" type="ORF">RU07_12240</name>
</gene>
<organism evidence="1 2">
    <name type="scientific">Agrobacterium tumefaciens</name>
    <dbReference type="NCBI Taxonomy" id="358"/>
    <lineage>
        <taxon>Bacteria</taxon>
        <taxon>Pseudomonadati</taxon>
        <taxon>Pseudomonadota</taxon>
        <taxon>Alphaproteobacteria</taxon>
        <taxon>Hyphomicrobiales</taxon>
        <taxon>Rhizobiaceae</taxon>
        <taxon>Rhizobium/Agrobacterium group</taxon>
        <taxon>Agrobacterium</taxon>
        <taxon>Agrobacterium tumefaciens complex</taxon>
    </lineage>
</organism>
<dbReference type="EMBL" id="JXQV01000011">
    <property type="protein sequence ID" value="KIQ02212.1"/>
    <property type="molecule type" value="Genomic_DNA"/>
</dbReference>
<evidence type="ECO:0000313" key="2">
    <source>
        <dbReference type="Proteomes" id="UP000035017"/>
    </source>
</evidence>
<comment type="caution">
    <text evidence="1">The sequence shown here is derived from an EMBL/GenBank/DDBJ whole genome shotgun (WGS) entry which is preliminary data.</text>
</comment>
<dbReference type="AlphaFoldDB" id="A0A0D0KV68"/>
<sequence length="226" mass="25638">MTDNLDIIAQKIDTLAKAELSAGQPYLLSKLGADLGSDIKVIKESGLSLTQFIQEKLSKEYSLIYTGIHRNIQSLIFAESPKDLTALPSSKETKPKAQRFHYRFWAAFSVPSTDKRRFLNSETFTFLDEVTQPVGPYVEIERDYIAERNIENRDEKINENIIRWITDKGLELDHFLANNYVKSSKANPGVPKQTLLHEFLAVLNDQQLATINLPLQVVAAMLKKTL</sequence>
<accession>A0A0D0KV68</accession>